<dbReference type="InterPro" id="IPR010982">
    <property type="entry name" value="Lambda_DNA-bd_dom_sf"/>
</dbReference>
<keyword evidence="2" id="KW-0614">Plasmid</keyword>
<dbReference type="GO" id="GO:0003677">
    <property type="term" value="F:DNA binding"/>
    <property type="evidence" value="ECO:0007669"/>
    <property type="project" value="InterPro"/>
</dbReference>
<dbReference type="InterPro" id="IPR001387">
    <property type="entry name" value="Cro/C1-type_HTH"/>
</dbReference>
<protein>
    <submittedName>
        <fullName evidence="2">Cro/C1-type HTH domain profile</fullName>
    </submittedName>
</protein>
<proteinExistence type="predicted"/>
<dbReference type="RefSeq" id="WP_069556529.1">
    <property type="nucleotide sequence ID" value="NZ_LT635650.1"/>
</dbReference>
<evidence type="ECO:0000313" key="2">
    <source>
        <dbReference type="EMBL" id="SGZ37726.1"/>
    </source>
</evidence>
<dbReference type="SUPFAM" id="SSF47413">
    <property type="entry name" value="lambda repressor-like DNA-binding domains"/>
    <property type="match status" value="1"/>
</dbReference>
<dbReference type="Pfam" id="PF13744">
    <property type="entry name" value="HTH_37"/>
    <property type="match status" value="1"/>
</dbReference>
<sequence length="103" mass="11456">MSKDPLELLASDPVELTILTLKTRLMMILTKLIREAGYNQVEAASILKVTQPRVSNLMNGKISKFSIDMLIEMLGRLGYLMDVSFDLSSKENPISVIVKKSAV</sequence>
<dbReference type="EMBL" id="LT635650">
    <property type="protein sequence ID" value="SGZ37726.1"/>
    <property type="molecule type" value="Genomic_DNA"/>
</dbReference>
<organism evidence="2">
    <name type="scientific">Aeromonas enteropelogenes</name>
    <name type="common">Aeromonas trota</name>
    <dbReference type="NCBI Taxonomy" id="29489"/>
    <lineage>
        <taxon>Bacteria</taxon>
        <taxon>Pseudomonadati</taxon>
        <taxon>Pseudomonadota</taxon>
        <taxon>Gammaproteobacteria</taxon>
        <taxon>Aeromonadales</taxon>
        <taxon>Aeromonadaceae</taxon>
        <taxon>Aeromonas</taxon>
    </lineage>
</organism>
<dbReference type="AlphaFoldDB" id="A0A1L0FDL1"/>
<dbReference type="PROSITE" id="PS50943">
    <property type="entry name" value="HTH_CROC1"/>
    <property type="match status" value="1"/>
</dbReference>
<name>A0A1L0FDL1_AEREN</name>
<reference evidence="2" key="1">
    <citation type="submission" date="2016-11" db="EMBL/GenBank/DDBJ databases">
        <title>Aeromonas genus plasmids.</title>
        <authorList>
            <person name="Klemm E.J."/>
            <person name="Page A.J."/>
        </authorList>
    </citation>
    <scope>NUCLEOTIDE SEQUENCE [LARGE SCALE GENOMIC DNA]</scope>
    <source>
        <strain evidence="2">9789_1_48</strain>
        <plasmid evidence="2">9789_1_48</plasmid>
    </source>
</reference>
<evidence type="ECO:0000259" key="1">
    <source>
        <dbReference type="PROSITE" id="PS50943"/>
    </source>
</evidence>
<feature type="domain" description="HTH cro/C1-type" evidence="1">
    <location>
        <begin position="29"/>
        <end position="84"/>
    </location>
</feature>
<accession>A0A1L0FDL1</accession>
<reference evidence="2" key="2">
    <citation type="submission" date="2016-11" db="EMBL/GenBank/DDBJ databases">
        <authorList>
            <person name="Jaros S."/>
            <person name="Januszkiewicz K."/>
            <person name="Wedrychowicz H."/>
        </authorList>
    </citation>
    <scope>NUCLEOTIDE SEQUENCE</scope>
    <source>
        <strain evidence="2">9789_1_48</strain>
        <plasmid evidence="2">9789_1_48</plasmid>
    </source>
</reference>
<geneLocation type="plasmid" evidence="2">
    <name>9789_1_48</name>
</geneLocation>
<dbReference type="InterPro" id="IPR039554">
    <property type="entry name" value="HigA2-like_HTH"/>
</dbReference>
<dbReference type="Gene3D" id="1.10.260.40">
    <property type="entry name" value="lambda repressor-like DNA-binding domains"/>
    <property type="match status" value="1"/>
</dbReference>